<dbReference type="EMBL" id="LN853641">
    <property type="protein sequence ID" value="CRY96334.1"/>
    <property type="molecule type" value="Genomic_DNA"/>
</dbReference>
<organism evidence="1">
    <name type="scientific">uncultured prokaryote</name>
    <dbReference type="NCBI Taxonomy" id="198431"/>
    <lineage>
        <taxon>unclassified sequences</taxon>
        <taxon>environmental samples</taxon>
    </lineage>
</organism>
<evidence type="ECO:0000313" key="1">
    <source>
        <dbReference type="EMBL" id="CRY96334.1"/>
    </source>
</evidence>
<keyword evidence="1" id="KW-0614">Plasmid</keyword>
<name>A0A0H5Q4K0_9ZZZZ</name>
<geneLocation type="plasmid" evidence="1">
    <name>pRGFK1060</name>
</geneLocation>
<sequence length="50" mass="5396">MEDAVGSMATVKTIETVEQHAYLKIAELIDGNHLDEACKVAELLKVVGIV</sequence>
<dbReference type="AlphaFoldDB" id="A0A0H5Q4K0"/>
<reference evidence="1" key="1">
    <citation type="submission" date="2015-06" db="EMBL/GenBank/DDBJ databases">
        <authorList>
            <person name="Joergensen T."/>
        </authorList>
    </citation>
    <scope>NUCLEOTIDE SEQUENCE</scope>
    <source>
        <plasmid evidence="1">pRGFK1060</plasmid>
    </source>
</reference>
<protein>
    <submittedName>
        <fullName evidence="1">Uncharacterized protein</fullName>
    </submittedName>
</protein>
<accession>A0A0H5Q4K0</accession>
<reference evidence="1" key="2">
    <citation type="submission" date="2015-07" db="EMBL/GenBank/DDBJ databases">
        <title>Plasmids, circular viruses and viroids from rat gut.</title>
        <authorList>
            <person name="Jorgensen T.J."/>
            <person name="Hansen M.A."/>
            <person name="Xu Z."/>
            <person name="Tabak M.A."/>
            <person name="Sorensen S.J."/>
            <person name="Hansen L.H."/>
        </authorList>
    </citation>
    <scope>NUCLEOTIDE SEQUENCE</scope>
    <source>
        <plasmid evidence="1">pRGFK1060</plasmid>
    </source>
</reference>
<proteinExistence type="predicted"/>